<dbReference type="GO" id="GO:0042597">
    <property type="term" value="C:periplasmic space"/>
    <property type="evidence" value="ECO:0007669"/>
    <property type="project" value="UniProtKB-SubCell"/>
</dbReference>
<dbReference type="Gene3D" id="2.40.30.170">
    <property type="match status" value="1"/>
</dbReference>
<evidence type="ECO:0000256" key="2">
    <source>
        <dbReference type="ARBA" id="ARBA00010602"/>
    </source>
</evidence>
<organism evidence="10 11">
    <name type="scientific">Desulfotruncus arcticus DSM 17038</name>
    <dbReference type="NCBI Taxonomy" id="1121424"/>
    <lineage>
        <taxon>Bacteria</taxon>
        <taxon>Bacillati</taxon>
        <taxon>Bacillota</taxon>
        <taxon>Clostridia</taxon>
        <taxon>Eubacteriales</taxon>
        <taxon>Desulfallaceae</taxon>
        <taxon>Desulfotruncus</taxon>
    </lineage>
</organism>
<evidence type="ECO:0000256" key="3">
    <source>
        <dbReference type="ARBA" id="ARBA00022729"/>
    </source>
</evidence>
<dbReference type="PANTHER" id="PTHR32347">
    <property type="entry name" value="EFFLUX SYSTEM COMPONENT YKNX-RELATED"/>
    <property type="match status" value="1"/>
</dbReference>
<dbReference type="STRING" id="341036.SAMN05660649_02460"/>
<name>A0A1I2U238_9FIRM</name>
<dbReference type="InterPro" id="IPR058792">
    <property type="entry name" value="Beta-barrel_RND_2"/>
</dbReference>
<evidence type="ECO:0000313" key="11">
    <source>
        <dbReference type="Proteomes" id="UP000199337"/>
    </source>
</evidence>
<evidence type="ECO:0000259" key="9">
    <source>
        <dbReference type="Pfam" id="PF25954"/>
    </source>
</evidence>
<dbReference type="PANTHER" id="PTHR32347:SF29">
    <property type="entry name" value="UPF0194 MEMBRANE PROTEIN YBHG"/>
    <property type="match status" value="1"/>
</dbReference>
<dbReference type="EMBL" id="FOOX01000008">
    <property type="protein sequence ID" value="SFG71188.1"/>
    <property type="molecule type" value="Genomic_DNA"/>
</dbReference>
<gene>
    <name evidence="10" type="ORF">SAMN05660649_02460</name>
</gene>
<feature type="domain" description="YbhG-like alpha-helical hairpin" evidence="8">
    <location>
        <begin position="91"/>
        <end position="204"/>
    </location>
</feature>
<evidence type="ECO:0000256" key="7">
    <source>
        <dbReference type="SAM" id="Phobius"/>
    </source>
</evidence>
<sequence>MDRKKIPVVVVLVVAVACVSYWVYRNYYTRDESLIQATGTVEATTVELIAKLPGTIKMMKINAGDEVTGGQLVAELSRNDLLAQRERDALGVVKAESQLEDIASGARQQEKDEAAAGVDIARTNYQKARDDFDRAEALFNEEAIPLAEYDNARTKLDLAQNQLSVAESQQSLVNSGSRPQQVATARAAVEQSKAVLKTTETMLADLKIYSPIEGTVVTKNYEEGEYVQAGASLATVANLKDLWIKVYIPTDDLPLIKLGQMVKFTVSGITTEYNGVIDEIASKGEFTPKTILTKKERTNVVYGVKIKINNSDGTLKPGMPADVTFISGGTAGD</sequence>
<evidence type="ECO:0000256" key="1">
    <source>
        <dbReference type="ARBA" id="ARBA00004418"/>
    </source>
</evidence>
<evidence type="ECO:0000256" key="6">
    <source>
        <dbReference type="SAM" id="Coils"/>
    </source>
</evidence>
<dbReference type="InterPro" id="IPR050465">
    <property type="entry name" value="UPF0194_transport"/>
</dbReference>
<dbReference type="Pfam" id="PF25881">
    <property type="entry name" value="HH_YBHG"/>
    <property type="match status" value="1"/>
</dbReference>
<keyword evidence="3" id="KW-0732">Signal</keyword>
<keyword evidence="5 6" id="KW-0175">Coiled coil</keyword>
<comment type="similarity">
    <text evidence="2">Belongs to the UPF0194 family.</text>
</comment>
<reference evidence="11" key="1">
    <citation type="submission" date="2016-10" db="EMBL/GenBank/DDBJ databases">
        <authorList>
            <person name="Varghese N."/>
            <person name="Submissions S."/>
        </authorList>
    </citation>
    <scope>NUCLEOTIDE SEQUENCE [LARGE SCALE GENOMIC DNA]</scope>
    <source>
        <strain evidence="11">DSM 17038</strain>
    </source>
</reference>
<evidence type="ECO:0000256" key="4">
    <source>
        <dbReference type="ARBA" id="ARBA00022764"/>
    </source>
</evidence>
<dbReference type="Pfam" id="PF25954">
    <property type="entry name" value="Beta-barrel_RND_2"/>
    <property type="match status" value="1"/>
</dbReference>
<keyword evidence="7" id="KW-1133">Transmembrane helix</keyword>
<accession>A0A1I2U238</accession>
<keyword evidence="4" id="KW-0574">Periplasm</keyword>
<protein>
    <submittedName>
        <fullName evidence="10">HlyD family secretion protein</fullName>
    </submittedName>
</protein>
<dbReference type="AlphaFoldDB" id="A0A1I2U238"/>
<dbReference type="RefSeq" id="WP_092471661.1">
    <property type="nucleotide sequence ID" value="NZ_FOOX01000008.1"/>
</dbReference>
<dbReference type="OrthoDB" id="9778236at2"/>
<evidence type="ECO:0000259" key="8">
    <source>
        <dbReference type="Pfam" id="PF25881"/>
    </source>
</evidence>
<dbReference type="Gene3D" id="1.10.287.470">
    <property type="entry name" value="Helix hairpin bin"/>
    <property type="match status" value="1"/>
</dbReference>
<dbReference type="PROSITE" id="PS51257">
    <property type="entry name" value="PROKAR_LIPOPROTEIN"/>
    <property type="match status" value="1"/>
</dbReference>
<feature type="coiled-coil region" evidence="6">
    <location>
        <begin position="118"/>
        <end position="169"/>
    </location>
</feature>
<evidence type="ECO:0000256" key="5">
    <source>
        <dbReference type="ARBA" id="ARBA00023054"/>
    </source>
</evidence>
<comment type="subcellular location">
    <subcellularLocation>
        <location evidence="1">Periplasm</location>
    </subcellularLocation>
</comment>
<feature type="transmembrane region" description="Helical" evidence="7">
    <location>
        <begin position="6"/>
        <end position="24"/>
    </location>
</feature>
<feature type="domain" description="CusB-like beta-barrel" evidence="9">
    <location>
        <begin position="242"/>
        <end position="326"/>
    </location>
</feature>
<dbReference type="Proteomes" id="UP000199337">
    <property type="component" value="Unassembled WGS sequence"/>
</dbReference>
<dbReference type="SUPFAM" id="SSF111369">
    <property type="entry name" value="HlyD-like secretion proteins"/>
    <property type="match status" value="1"/>
</dbReference>
<proteinExistence type="inferred from homology"/>
<evidence type="ECO:0000313" key="10">
    <source>
        <dbReference type="EMBL" id="SFG71188.1"/>
    </source>
</evidence>
<dbReference type="InterPro" id="IPR059052">
    <property type="entry name" value="HH_YbhG-like"/>
</dbReference>
<keyword evidence="7" id="KW-0812">Transmembrane</keyword>
<keyword evidence="7" id="KW-0472">Membrane</keyword>
<keyword evidence="11" id="KW-1185">Reference proteome</keyword>
<dbReference type="Gene3D" id="2.40.50.100">
    <property type="match status" value="1"/>
</dbReference>